<evidence type="ECO:0000256" key="8">
    <source>
        <dbReference type="ARBA" id="ARBA00047848"/>
    </source>
</evidence>
<proteinExistence type="predicted"/>
<evidence type="ECO:0000256" key="6">
    <source>
        <dbReference type="ARBA" id="ARBA00023222"/>
    </source>
</evidence>
<dbReference type="Pfam" id="PF00800">
    <property type="entry name" value="PDT"/>
    <property type="match status" value="1"/>
</dbReference>
<dbReference type="GO" id="GO:0004664">
    <property type="term" value="F:prephenate dehydratase activity"/>
    <property type="evidence" value="ECO:0007669"/>
    <property type="project" value="UniProtKB-UniRule"/>
</dbReference>
<dbReference type="FunFam" id="3.40.190.10:FF:000064">
    <property type="entry name" value="Prephenate dehydratase"/>
    <property type="match status" value="1"/>
</dbReference>
<dbReference type="EC" id="4.2.1.51" evidence="2 10"/>
<protein>
    <recommendedName>
        <fullName evidence="3 10">Prephenate dehydratase</fullName>
        <shortName evidence="10">PDT</shortName>
        <ecNumber evidence="2 10">4.2.1.51</ecNumber>
    </recommendedName>
</protein>
<evidence type="ECO:0000256" key="9">
    <source>
        <dbReference type="PIRSR" id="PIRSR001500-2"/>
    </source>
</evidence>
<evidence type="ECO:0000313" key="13">
    <source>
        <dbReference type="EMBL" id="QQS99702.1"/>
    </source>
</evidence>
<comment type="pathway">
    <text evidence="1 10">Amino-acid biosynthesis; L-phenylalanine biosynthesis; phenylpyruvate from prephenate: step 1/1.</text>
</comment>
<keyword evidence="14" id="KW-1185">Reference proteome</keyword>
<feature type="domain" description="ACT" evidence="12">
    <location>
        <begin position="203"/>
        <end position="280"/>
    </location>
</feature>
<accession>A0A974NL13</accession>
<dbReference type="GO" id="GO:0005737">
    <property type="term" value="C:cytoplasm"/>
    <property type="evidence" value="ECO:0007669"/>
    <property type="project" value="TreeGrafter"/>
</dbReference>
<evidence type="ECO:0000259" key="12">
    <source>
        <dbReference type="PROSITE" id="PS51671"/>
    </source>
</evidence>
<dbReference type="InterPro" id="IPR018528">
    <property type="entry name" value="Preph_deHydtase_CS"/>
</dbReference>
<dbReference type="InterPro" id="IPR008242">
    <property type="entry name" value="Chor_mutase/pphenate_deHydtase"/>
</dbReference>
<evidence type="ECO:0000256" key="3">
    <source>
        <dbReference type="ARBA" id="ARBA00021872"/>
    </source>
</evidence>
<feature type="domain" description="Prephenate dehydratase" evidence="11">
    <location>
        <begin position="4"/>
        <end position="184"/>
    </location>
</feature>
<evidence type="ECO:0000256" key="7">
    <source>
        <dbReference type="ARBA" id="ARBA00023239"/>
    </source>
</evidence>
<dbReference type="AlphaFoldDB" id="A0A974NL13"/>
<dbReference type="FunFam" id="3.40.190.10:FF:000034">
    <property type="entry name" value="Chorismate mutase/prephenate dehydratase"/>
    <property type="match status" value="1"/>
</dbReference>
<dbReference type="PANTHER" id="PTHR21022">
    <property type="entry name" value="PREPHENATE DEHYDRATASE P PROTEIN"/>
    <property type="match status" value="1"/>
</dbReference>
<dbReference type="PROSITE" id="PS00858">
    <property type="entry name" value="PREPHENATE_DEHYDR_2"/>
    <property type="match status" value="1"/>
</dbReference>
<name>A0A974NL13_PERPY</name>
<dbReference type="PROSITE" id="PS51171">
    <property type="entry name" value="PREPHENATE_DEHYDR_3"/>
    <property type="match status" value="1"/>
</dbReference>
<dbReference type="Pfam" id="PF01842">
    <property type="entry name" value="ACT"/>
    <property type="match status" value="1"/>
</dbReference>
<evidence type="ECO:0000256" key="2">
    <source>
        <dbReference type="ARBA" id="ARBA00013147"/>
    </source>
</evidence>
<dbReference type="SUPFAM" id="SSF53850">
    <property type="entry name" value="Periplasmic binding protein-like II"/>
    <property type="match status" value="1"/>
</dbReference>
<dbReference type="Gene3D" id="3.40.190.10">
    <property type="entry name" value="Periplasmic binding protein-like II"/>
    <property type="match status" value="2"/>
</dbReference>
<dbReference type="InterPro" id="IPR002912">
    <property type="entry name" value="ACT_dom"/>
</dbReference>
<feature type="site" description="Essential for prephenate dehydratase activity" evidence="9">
    <location>
        <position position="177"/>
    </location>
</feature>
<dbReference type="SUPFAM" id="SSF55021">
    <property type="entry name" value="ACT-like"/>
    <property type="match status" value="1"/>
</dbReference>
<comment type="catalytic activity">
    <reaction evidence="8 10">
        <text>prephenate + H(+) = 3-phenylpyruvate + CO2 + H2O</text>
        <dbReference type="Rhea" id="RHEA:21648"/>
        <dbReference type="ChEBI" id="CHEBI:15377"/>
        <dbReference type="ChEBI" id="CHEBI:15378"/>
        <dbReference type="ChEBI" id="CHEBI:16526"/>
        <dbReference type="ChEBI" id="CHEBI:18005"/>
        <dbReference type="ChEBI" id="CHEBI:29934"/>
        <dbReference type="EC" id="4.2.1.51"/>
    </reaction>
</comment>
<keyword evidence="4 10" id="KW-0028">Amino-acid biosynthesis</keyword>
<evidence type="ECO:0000313" key="14">
    <source>
        <dbReference type="Proteomes" id="UP000595254"/>
    </source>
</evidence>
<dbReference type="GO" id="GO:0009094">
    <property type="term" value="P:L-phenylalanine biosynthetic process"/>
    <property type="evidence" value="ECO:0007669"/>
    <property type="project" value="UniProtKB-KW"/>
</dbReference>
<dbReference type="EMBL" id="CP068053">
    <property type="protein sequence ID" value="QQS99702.1"/>
    <property type="molecule type" value="Genomic_DNA"/>
</dbReference>
<dbReference type="PANTHER" id="PTHR21022:SF19">
    <property type="entry name" value="PREPHENATE DEHYDRATASE-RELATED"/>
    <property type="match status" value="1"/>
</dbReference>
<dbReference type="RefSeq" id="WP_040376202.1">
    <property type="nucleotide sequence ID" value="NZ_CP068053.1"/>
</dbReference>
<keyword evidence="7 10" id="KW-0456">Lyase</keyword>
<dbReference type="Proteomes" id="UP000595254">
    <property type="component" value="Chromosome"/>
</dbReference>
<dbReference type="Gene3D" id="3.30.70.260">
    <property type="match status" value="1"/>
</dbReference>
<evidence type="ECO:0000259" key="11">
    <source>
        <dbReference type="PROSITE" id="PS51171"/>
    </source>
</evidence>
<dbReference type="InterPro" id="IPR045865">
    <property type="entry name" value="ACT-like_dom_sf"/>
</dbReference>
<dbReference type="CDD" id="cd13633">
    <property type="entry name" value="PBP2_Sa-PDT_like"/>
    <property type="match status" value="1"/>
</dbReference>
<gene>
    <name evidence="10 13" type="primary">pheA</name>
    <name evidence="13" type="ORF">I6J18_19245</name>
</gene>
<evidence type="ECO:0000256" key="1">
    <source>
        <dbReference type="ARBA" id="ARBA00004741"/>
    </source>
</evidence>
<evidence type="ECO:0000256" key="5">
    <source>
        <dbReference type="ARBA" id="ARBA00023141"/>
    </source>
</evidence>
<dbReference type="InterPro" id="IPR001086">
    <property type="entry name" value="Preph_deHydtase"/>
</dbReference>
<keyword evidence="5 10" id="KW-0057">Aromatic amino acid biosynthesis</keyword>
<dbReference type="NCBIfam" id="NF008865">
    <property type="entry name" value="PRK11898.1"/>
    <property type="match status" value="1"/>
</dbReference>
<dbReference type="KEGG" id="ppsr:I6J18_19245"/>
<sequence>MYKQIAFLGPKATFTDIAVSRLFPNDYKVPLSTIPDCLDAVNDGEVEVAVVPIENALEGSVNITIDYLYHEAKLPIRGDITAPIEQHYMIHPDNDTPSFKPEIVYSHSHAIAQCHKFLHKELKGVPYESTTSTAAAAKMVSENPDKKIAAIANEMAADVYGLKIAKRQIHDYSHNHTKFIVVSKQEVTFDDHLTSEQGYKTTLMVTLPVDSSGALHKVLSAFAWRGLNLTKIESRPLKTGLGNYFFIIDIDRKMDDILIPGAMSEMEALGCKVNVLGSYPSFKVGKPQMV</sequence>
<dbReference type="PIRSF" id="PIRSF001500">
    <property type="entry name" value="Chor_mut_pdt_Ppr"/>
    <property type="match status" value="1"/>
</dbReference>
<dbReference type="CDD" id="cd04905">
    <property type="entry name" value="ACT_CM-PDT"/>
    <property type="match status" value="1"/>
</dbReference>
<reference evidence="13 14" key="1">
    <citation type="submission" date="2021-01" db="EMBL/GenBank/DDBJ databases">
        <title>FDA dAtabase for Regulatory Grade micrObial Sequences (FDA-ARGOS): Supporting development and validation of Infectious Disease Dx tests.</title>
        <authorList>
            <person name="Nelson B."/>
            <person name="Plummer A."/>
            <person name="Tallon L."/>
            <person name="Sadzewicz L."/>
            <person name="Zhao X."/>
            <person name="Boylan J."/>
            <person name="Ott S."/>
            <person name="Bowen H."/>
            <person name="Vavikolanu K."/>
            <person name="Mehta A."/>
            <person name="Aluvathingal J."/>
            <person name="Nadendla S."/>
            <person name="Myers T."/>
            <person name="Yan Y."/>
            <person name="Sichtig H."/>
        </authorList>
    </citation>
    <scope>NUCLEOTIDE SEQUENCE [LARGE SCALE GENOMIC DNA]</scope>
    <source>
        <strain evidence="13 14">FDAARGOS_1161</strain>
    </source>
</reference>
<dbReference type="PROSITE" id="PS51671">
    <property type="entry name" value="ACT"/>
    <property type="match status" value="1"/>
</dbReference>
<organism evidence="13 14">
    <name type="scientific">Peribacillus psychrosaccharolyticus</name>
    <name type="common">Bacillus psychrosaccharolyticus</name>
    <dbReference type="NCBI Taxonomy" id="1407"/>
    <lineage>
        <taxon>Bacteria</taxon>
        <taxon>Bacillati</taxon>
        <taxon>Bacillota</taxon>
        <taxon>Bacilli</taxon>
        <taxon>Bacillales</taxon>
        <taxon>Bacillaceae</taxon>
        <taxon>Peribacillus</taxon>
    </lineage>
</organism>
<keyword evidence="6 10" id="KW-0584">Phenylalanine biosynthesis</keyword>
<evidence type="ECO:0000256" key="10">
    <source>
        <dbReference type="RuleBase" id="RU361254"/>
    </source>
</evidence>
<dbReference type="FunFam" id="3.30.70.260:FF:000012">
    <property type="entry name" value="Prephenate dehydratase"/>
    <property type="match status" value="1"/>
</dbReference>
<evidence type="ECO:0000256" key="4">
    <source>
        <dbReference type="ARBA" id="ARBA00022605"/>
    </source>
</evidence>